<dbReference type="SMART" id="SM00487">
    <property type="entry name" value="DEXDc"/>
    <property type="match status" value="1"/>
</dbReference>
<dbReference type="GeneID" id="36373815"/>
<dbReference type="GO" id="GO:0016787">
    <property type="term" value="F:hydrolase activity"/>
    <property type="evidence" value="ECO:0007669"/>
    <property type="project" value="UniProtKB-KW"/>
</dbReference>
<keyword evidence="1" id="KW-0547">Nucleotide-binding</keyword>
<proteinExistence type="predicted"/>
<dbReference type="WormBase" id="SRAE_0000057100">
    <property type="protein sequence ID" value="SRP10356"/>
    <property type="gene ID" value="WBGene00256317"/>
</dbReference>
<accession>A0A090KZY8</accession>
<sequence>MISSAIILNEQNCLHEVFYDESSKPSKLGSKPKHDLRFGYELDIFQVQSNLAVDNNESVLIATHTSAGKTSIARYVINSCLEAKKRCFYTTPLKALSNQKYHEFKKIYNNVGLITGDVFVNVNALIVILTIEVLNEIIINDSLNFTNAGYVIMDEGHFLGDEARGHVWEESIINMPKDIKLAILSATLQNCSEFAKWIVYIKGNPMHVIGTNERPITLEYCVHCSATGRIIQIKVGTDETDSEGLETAMIECQGKNRGKKELMELLKILKDEDMLPAIIYCPSKKTCDSMAKLISSMCFLDTVERDLMNELLKLTLFLEDEEMKTFMSEIEDYAVCLTNGIGVHHGSLMKMTKEFMEKCFINGGIKVMFSTETLAVGLNIPARSVIFTSVYKFDGNVRRTYKQSEFIQMAGRAGRRGIDSLGHAIFSLTDSNR</sequence>
<keyword evidence="3" id="KW-0347">Helicase</keyword>
<dbReference type="Proteomes" id="UP000035682">
    <property type="component" value="Unplaced"/>
</dbReference>
<feature type="domain" description="Helicase C-terminal" evidence="7">
    <location>
        <begin position="261"/>
        <end position="433"/>
    </location>
</feature>
<dbReference type="PANTHER" id="PTHR12131:SF1">
    <property type="entry name" value="ATP-DEPENDENT RNA HELICASE SUPV3L1, MITOCHONDRIAL-RELATED"/>
    <property type="match status" value="1"/>
</dbReference>
<protein>
    <submittedName>
        <fullName evidence="8 10">Superkiller viralicidic activity 2-like 2</fullName>
    </submittedName>
</protein>
<evidence type="ECO:0000313" key="9">
    <source>
        <dbReference type="Proteomes" id="UP000035682"/>
    </source>
</evidence>
<evidence type="ECO:0000259" key="6">
    <source>
        <dbReference type="PROSITE" id="PS51192"/>
    </source>
</evidence>
<evidence type="ECO:0000313" key="8">
    <source>
        <dbReference type="EMBL" id="CEF61447.1"/>
    </source>
</evidence>
<dbReference type="CTD" id="36373815"/>
<dbReference type="GO" id="GO:0005524">
    <property type="term" value="F:ATP binding"/>
    <property type="evidence" value="ECO:0007669"/>
    <property type="project" value="UniProtKB-KW"/>
</dbReference>
<dbReference type="Pfam" id="PF00270">
    <property type="entry name" value="DEAD"/>
    <property type="match status" value="1"/>
</dbReference>
<dbReference type="SUPFAM" id="SSF52540">
    <property type="entry name" value="P-loop containing nucleoside triphosphate hydrolases"/>
    <property type="match status" value="1"/>
</dbReference>
<dbReference type="Gene3D" id="3.40.50.300">
    <property type="entry name" value="P-loop containing nucleotide triphosphate hydrolases"/>
    <property type="match status" value="2"/>
</dbReference>
<dbReference type="AlphaFoldDB" id="A0A090KZY8"/>
<dbReference type="InterPro" id="IPR001650">
    <property type="entry name" value="Helicase_C-like"/>
</dbReference>
<dbReference type="OMA" id="QYGNFIF"/>
<reference evidence="9" key="2">
    <citation type="submission" date="2014-09" db="EMBL/GenBank/DDBJ databases">
        <authorList>
            <person name="Martin A.A."/>
        </authorList>
    </citation>
    <scope>NUCLEOTIDE SEQUENCE</scope>
    <source>
        <strain evidence="9">ED321</strain>
    </source>
</reference>
<reference evidence="8" key="1">
    <citation type="submission" date="2014-09" db="EMBL/GenBank/DDBJ databases">
        <authorList>
            <person name="Aslett A.Martin."/>
        </authorList>
    </citation>
    <scope>NUCLEOTIDE SEQUENCE</scope>
    <source>
        <strain evidence="8">ED321 Heterogonic</strain>
    </source>
</reference>
<reference evidence="10" key="3">
    <citation type="submission" date="2020-12" db="UniProtKB">
        <authorList>
            <consortium name="WormBaseParasite"/>
        </authorList>
    </citation>
    <scope>IDENTIFICATION</scope>
</reference>
<dbReference type="SMART" id="SM00490">
    <property type="entry name" value="HELICc"/>
    <property type="match status" value="1"/>
</dbReference>
<evidence type="ECO:0000256" key="5">
    <source>
        <dbReference type="ARBA" id="ARBA00047984"/>
    </source>
</evidence>
<dbReference type="EMBL" id="LN609408">
    <property type="protein sequence ID" value="CEF61447.1"/>
    <property type="molecule type" value="Genomic_DNA"/>
</dbReference>
<evidence type="ECO:0000256" key="1">
    <source>
        <dbReference type="ARBA" id="ARBA00022741"/>
    </source>
</evidence>
<dbReference type="PROSITE" id="PS51194">
    <property type="entry name" value="HELICASE_CTER"/>
    <property type="match status" value="1"/>
</dbReference>
<keyword evidence="4" id="KW-0067">ATP-binding</keyword>
<evidence type="ECO:0000313" key="10">
    <source>
        <dbReference type="WBParaSite" id="SRAE_0000057100.1"/>
    </source>
</evidence>
<keyword evidence="2" id="KW-0378">Hydrolase</keyword>
<dbReference type="InterPro" id="IPR027417">
    <property type="entry name" value="P-loop_NTPase"/>
</dbReference>
<keyword evidence="9" id="KW-1185">Reference proteome</keyword>
<gene>
    <name evidence="8 10 11" type="ORF">SRAE_0000057100</name>
</gene>
<evidence type="ECO:0000256" key="2">
    <source>
        <dbReference type="ARBA" id="ARBA00022801"/>
    </source>
</evidence>
<dbReference type="InterPro" id="IPR014001">
    <property type="entry name" value="Helicase_ATP-bd"/>
</dbReference>
<dbReference type="PROSITE" id="PS51192">
    <property type="entry name" value="HELICASE_ATP_BIND_1"/>
    <property type="match status" value="1"/>
</dbReference>
<dbReference type="WBParaSite" id="SRAE_0000057100.1">
    <property type="protein sequence ID" value="SRAE_0000057100.1"/>
    <property type="gene ID" value="WBGene00256317"/>
</dbReference>
<dbReference type="GO" id="GO:0003724">
    <property type="term" value="F:RNA helicase activity"/>
    <property type="evidence" value="ECO:0007669"/>
    <property type="project" value="UniProtKB-EC"/>
</dbReference>
<name>A0A090KZY8_STRRB</name>
<dbReference type="GO" id="GO:0003676">
    <property type="term" value="F:nucleic acid binding"/>
    <property type="evidence" value="ECO:0007669"/>
    <property type="project" value="InterPro"/>
</dbReference>
<evidence type="ECO:0000256" key="3">
    <source>
        <dbReference type="ARBA" id="ARBA00022806"/>
    </source>
</evidence>
<feature type="domain" description="Helicase ATP-binding" evidence="6">
    <location>
        <begin position="50"/>
        <end position="206"/>
    </location>
</feature>
<dbReference type="InterPro" id="IPR050699">
    <property type="entry name" value="RNA-DNA_Helicase"/>
</dbReference>
<comment type="catalytic activity">
    <reaction evidence="5">
        <text>ATP + H2O = ADP + phosphate + H(+)</text>
        <dbReference type="Rhea" id="RHEA:13065"/>
        <dbReference type="ChEBI" id="CHEBI:15377"/>
        <dbReference type="ChEBI" id="CHEBI:15378"/>
        <dbReference type="ChEBI" id="CHEBI:30616"/>
        <dbReference type="ChEBI" id="CHEBI:43474"/>
        <dbReference type="ChEBI" id="CHEBI:456216"/>
        <dbReference type="EC" id="3.6.4.13"/>
    </reaction>
</comment>
<dbReference type="OrthoDB" id="64767at2759"/>
<dbReference type="PANTHER" id="PTHR12131">
    <property type="entry name" value="ATP-DEPENDENT RNA AND DNA HELICASE"/>
    <property type="match status" value="1"/>
</dbReference>
<evidence type="ECO:0000259" key="7">
    <source>
        <dbReference type="PROSITE" id="PS51194"/>
    </source>
</evidence>
<evidence type="ECO:0000313" key="11">
    <source>
        <dbReference type="WormBase" id="SRAE_0000057100"/>
    </source>
</evidence>
<dbReference type="RefSeq" id="XP_024500656.1">
    <property type="nucleotide sequence ID" value="XM_024646479.1"/>
</dbReference>
<evidence type="ECO:0000256" key="4">
    <source>
        <dbReference type="ARBA" id="ARBA00022840"/>
    </source>
</evidence>
<dbReference type="Pfam" id="PF00271">
    <property type="entry name" value="Helicase_C"/>
    <property type="match status" value="1"/>
</dbReference>
<dbReference type="InterPro" id="IPR011545">
    <property type="entry name" value="DEAD/DEAH_box_helicase_dom"/>
</dbReference>
<organism evidence="8">
    <name type="scientific">Strongyloides ratti</name>
    <name type="common">Parasitic roundworm</name>
    <dbReference type="NCBI Taxonomy" id="34506"/>
    <lineage>
        <taxon>Eukaryota</taxon>
        <taxon>Metazoa</taxon>
        <taxon>Ecdysozoa</taxon>
        <taxon>Nematoda</taxon>
        <taxon>Chromadorea</taxon>
        <taxon>Rhabditida</taxon>
        <taxon>Tylenchina</taxon>
        <taxon>Panagrolaimomorpha</taxon>
        <taxon>Strongyloidoidea</taxon>
        <taxon>Strongyloididae</taxon>
        <taxon>Strongyloides</taxon>
    </lineage>
</organism>